<feature type="compositionally biased region" description="Basic residues" evidence="1">
    <location>
        <begin position="106"/>
        <end position="117"/>
    </location>
</feature>
<keyword evidence="2" id="KW-0732">Signal</keyword>
<proteinExistence type="predicted"/>
<dbReference type="InParanoid" id="A0A5C3PHU7"/>
<gene>
    <name evidence="3" type="ORF">K466DRAFT_186374</name>
</gene>
<keyword evidence="4" id="KW-1185">Reference proteome</keyword>
<evidence type="ECO:0000256" key="2">
    <source>
        <dbReference type="SAM" id="SignalP"/>
    </source>
</evidence>
<evidence type="ECO:0008006" key="5">
    <source>
        <dbReference type="Google" id="ProtNLM"/>
    </source>
</evidence>
<sequence>MMMHRVLLLLAHLLCLLQTRTFRPTAHHDRTAPSWLPPPPSESPCNYELRVDALRRVRERALGQSTSQRLLSSSSEVQEVWCCAVSTFRSFRRTRSQKTSPGSSKWKQKSSRGPKMKNMRDPTSKSPRSPTIPLSERPWTRKSCSRSAHERGAREVLEMLRWYSRPGALRYLCKWFSRRCRGDSHCSMVDCFPPIRVLVHVG</sequence>
<reference evidence="3 4" key="1">
    <citation type="journal article" date="2019" name="Nat. Ecol. Evol.">
        <title>Megaphylogeny resolves global patterns of mushroom evolution.</title>
        <authorList>
            <person name="Varga T."/>
            <person name="Krizsan K."/>
            <person name="Foldi C."/>
            <person name="Dima B."/>
            <person name="Sanchez-Garcia M."/>
            <person name="Sanchez-Ramirez S."/>
            <person name="Szollosi G.J."/>
            <person name="Szarkandi J.G."/>
            <person name="Papp V."/>
            <person name="Albert L."/>
            <person name="Andreopoulos W."/>
            <person name="Angelini C."/>
            <person name="Antonin V."/>
            <person name="Barry K.W."/>
            <person name="Bougher N.L."/>
            <person name="Buchanan P."/>
            <person name="Buyck B."/>
            <person name="Bense V."/>
            <person name="Catcheside P."/>
            <person name="Chovatia M."/>
            <person name="Cooper J."/>
            <person name="Damon W."/>
            <person name="Desjardin D."/>
            <person name="Finy P."/>
            <person name="Geml J."/>
            <person name="Haridas S."/>
            <person name="Hughes K."/>
            <person name="Justo A."/>
            <person name="Karasinski D."/>
            <person name="Kautmanova I."/>
            <person name="Kiss B."/>
            <person name="Kocsube S."/>
            <person name="Kotiranta H."/>
            <person name="LaButti K.M."/>
            <person name="Lechner B.E."/>
            <person name="Liimatainen K."/>
            <person name="Lipzen A."/>
            <person name="Lukacs Z."/>
            <person name="Mihaltcheva S."/>
            <person name="Morgado L.N."/>
            <person name="Niskanen T."/>
            <person name="Noordeloos M.E."/>
            <person name="Ohm R.A."/>
            <person name="Ortiz-Santana B."/>
            <person name="Ovrebo C."/>
            <person name="Racz N."/>
            <person name="Riley R."/>
            <person name="Savchenko A."/>
            <person name="Shiryaev A."/>
            <person name="Soop K."/>
            <person name="Spirin V."/>
            <person name="Szebenyi C."/>
            <person name="Tomsovsky M."/>
            <person name="Tulloss R.E."/>
            <person name="Uehling J."/>
            <person name="Grigoriev I.V."/>
            <person name="Vagvolgyi C."/>
            <person name="Papp T."/>
            <person name="Martin F.M."/>
            <person name="Miettinen O."/>
            <person name="Hibbett D.S."/>
            <person name="Nagy L.G."/>
        </authorList>
    </citation>
    <scope>NUCLEOTIDE SEQUENCE [LARGE SCALE GENOMIC DNA]</scope>
    <source>
        <strain evidence="3 4">HHB13444</strain>
    </source>
</reference>
<organism evidence="3 4">
    <name type="scientific">Polyporus arcularius HHB13444</name>
    <dbReference type="NCBI Taxonomy" id="1314778"/>
    <lineage>
        <taxon>Eukaryota</taxon>
        <taxon>Fungi</taxon>
        <taxon>Dikarya</taxon>
        <taxon>Basidiomycota</taxon>
        <taxon>Agaricomycotina</taxon>
        <taxon>Agaricomycetes</taxon>
        <taxon>Polyporales</taxon>
        <taxon>Polyporaceae</taxon>
        <taxon>Polyporus</taxon>
    </lineage>
</organism>
<dbReference type="AlphaFoldDB" id="A0A5C3PHU7"/>
<feature type="signal peptide" evidence="2">
    <location>
        <begin position="1"/>
        <end position="21"/>
    </location>
</feature>
<accession>A0A5C3PHU7</accession>
<feature type="chain" id="PRO_5022825499" description="Secreted protein" evidence="2">
    <location>
        <begin position="22"/>
        <end position="202"/>
    </location>
</feature>
<dbReference type="EMBL" id="ML211250">
    <property type="protein sequence ID" value="TFK85493.1"/>
    <property type="molecule type" value="Genomic_DNA"/>
</dbReference>
<feature type="region of interest" description="Disordered" evidence="1">
    <location>
        <begin position="94"/>
        <end position="146"/>
    </location>
</feature>
<dbReference type="Proteomes" id="UP000308197">
    <property type="component" value="Unassembled WGS sequence"/>
</dbReference>
<evidence type="ECO:0000313" key="4">
    <source>
        <dbReference type="Proteomes" id="UP000308197"/>
    </source>
</evidence>
<evidence type="ECO:0000256" key="1">
    <source>
        <dbReference type="SAM" id="MobiDB-lite"/>
    </source>
</evidence>
<name>A0A5C3PHU7_9APHY</name>
<evidence type="ECO:0000313" key="3">
    <source>
        <dbReference type="EMBL" id="TFK85493.1"/>
    </source>
</evidence>
<protein>
    <recommendedName>
        <fullName evidence="5">Secreted protein</fullName>
    </recommendedName>
</protein>